<dbReference type="Proteomes" id="UP000276301">
    <property type="component" value="Unassembled WGS sequence"/>
</dbReference>
<evidence type="ECO:0000313" key="1">
    <source>
        <dbReference type="EMBL" id="RLL12079.1"/>
    </source>
</evidence>
<name>A0A498CPN2_9FIRM</name>
<dbReference type="SUPFAM" id="SSF52540">
    <property type="entry name" value="P-loop containing nucleoside triphosphate hydrolases"/>
    <property type="match status" value="1"/>
</dbReference>
<gene>
    <name evidence="1" type="ORF">D4A47_05990</name>
</gene>
<accession>A0A498CPN2</accession>
<keyword evidence="2" id="KW-1185">Reference proteome</keyword>
<dbReference type="AlphaFoldDB" id="A0A498CPN2"/>
<protein>
    <recommendedName>
        <fullName evidence="3">ATPase</fullName>
    </recommendedName>
</protein>
<dbReference type="EMBL" id="RCHT01000007">
    <property type="protein sequence ID" value="RLL12079.1"/>
    <property type="molecule type" value="Genomic_DNA"/>
</dbReference>
<reference evidence="1 2" key="1">
    <citation type="submission" date="2018-10" db="EMBL/GenBank/DDBJ databases">
        <title>Anaerotruncus faecis sp. nov., isolated from human feces.</title>
        <authorList>
            <person name="Wang Y.-J."/>
        </authorList>
    </citation>
    <scope>NUCLEOTIDE SEQUENCE [LARGE SCALE GENOMIC DNA]</scope>
    <source>
        <strain evidence="1 2">22A2-44</strain>
    </source>
</reference>
<proteinExistence type="predicted"/>
<evidence type="ECO:0000313" key="2">
    <source>
        <dbReference type="Proteomes" id="UP000276301"/>
    </source>
</evidence>
<sequence>MNHTAEPLHFFLGANTPQGFVSRFDQLADPAGGWREFVIKGGPGTGKSTLMKRVAAAAEGRCEQIELIHCSSDADSLDGVILHDVKTSIADGTSPHVIEPKYPGAFEQVVDLSSCWDEHALFESREAIMALAAKISRCHEHCCRFLGAAGSLLSDTYRIALEGTSVSKVVKAARRIALSEFKGGPGGQGRESVRFLSCVTNKGPVLFDGTAKALCDRIYLVDDVYGAASRLFLSALRSQALEAGWDVITCYCPLSPFEKIEHLFVPALRLGFMTANDNHLPDIEPYKIVRSRRFTDAEQIRAHRKRITFNRKASAQMLEQAARLLAEAKTLHDQLEGYYTGAMDFAAVDAVGERTLQKYEHIFQSYGL</sequence>
<organism evidence="1 2">
    <name type="scientific">Anaerotruncus massiliensis</name>
    <name type="common">ex Liu et al. 2021</name>
    <dbReference type="NCBI Taxonomy" id="2321404"/>
    <lineage>
        <taxon>Bacteria</taxon>
        <taxon>Bacillati</taxon>
        <taxon>Bacillota</taxon>
        <taxon>Clostridia</taxon>
        <taxon>Eubacteriales</taxon>
        <taxon>Oscillospiraceae</taxon>
        <taxon>Anaerotruncus</taxon>
    </lineage>
</organism>
<evidence type="ECO:0008006" key="3">
    <source>
        <dbReference type="Google" id="ProtNLM"/>
    </source>
</evidence>
<dbReference type="RefSeq" id="WP_121586578.1">
    <property type="nucleotide sequence ID" value="NZ_RCHT01000007.1"/>
</dbReference>
<dbReference type="InterPro" id="IPR027417">
    <property type="entry name" value="P-loop_NTPase"/>
</dbReference>
<comment type="caution">
    <text evidence="1">The sequence shown here is derived from an EMBL/GenBank/DDBJ whole genome shotgun (WGS) entry which is preliminary data.</text>
</comment>